<dbReference type="GO" id="GO:0004040">
    <property type="term" value="F:amidase activity"/>
    <property type="evidence" value="ECO:0007669"/>
    <property type="project" value="InterPro"/>
</dbReference>
<evidence type="ECO:0000313" key="6">
    <source>
        <dbReference type="EMBL" id="MDO5456999.1"/>
    </source>
</evidence>
<name>A0AA43RLZ6_9LACT</name>
<sequence length="573" mass="63359">MSKKSFLFKSALLLSLALLPLMGSPQVHAETLEESEVPVLDQEEGIESNPQEPGLEEVPLEAVEQEEEVLAAPAAAAPEEVSYEVIYAEKEDIEVEDIDTHNEFINDIAPQATTVAKNNNLYASVMIAQATLETGYGASFLSQSPNHNLFGIKGNYNGQSVTVETSEYVDGQWIRVREAFKKYPNYQTSFGDNADKLRNGVAWDANYYRGTWRENTNSYRDATQWLTGRYATDPAYNTKLNNLIERYKLTRFDDYAYLDNPMIQLTLPVSYTPDRIYGDNRYSNAASISQAAYTQADHVFLSNGDKFADALTGTPLAALHNAPLLLTYEDRLPEATLNEINRLSANRITLLGGRASIALSVENDLRGQGFTVSRIGGADRYAQAALVAEEILRLKNVSRSDFFIASGDAFPDALSIASTAAAKRLPILLTREYFVPPVTLAFSNRAASFTIIGGEATISSSAANRLGQNNVRVNRFAGSDRYAVNRRIIEHYGTQNDRLYVVSGDHFSDALPASVLAARRGGALLFVRNNHTLNLRLQLRFALEKDIERLTLIGGPHTLSARTLYSARYAAYV</sequence>
<evidence type="ECO:0000259" key="5">
    <source>
        <dbReference type="SMART" id="SM00047"/>
    </source>
</evidence>
<keyword evidence="2" id="KW-0378">Hydrolase</keyword>
<gene>
    <name evidence="6" type="ORF">Q4F26_01510</name>
</gene>
<accession>A0AA43RLZ6</accession>
<feature type="compositionally biased region" description="Acidic residues" evidence="3">
    <location>
        <begin position="35"/>
        <end position="46"/>
    </location>
</feature>
<comment type="caution">
    <text evidence="6">The sequence shown here is derived from an EMBL/GenBank/DDBJ whole genome shotgun (WGS) entry which is preliminary data.</text>
</comment>
<dbReference type="EMBL" id="JAUNQW010000004">
    <property type="protein sequence ID" value="MDO5456999.1"/>
    <property type="molecule type" value="Genomic_DNA"/>
</dbReference>
<dbReference type="PANTHER" id="PTHR33308:SF9">
    <property type="entry name" value="PEPTIDOGLYCAN HYDROLASE FLGJ"/>
    <property type="match status" value="1"/>
</dbReference>
<dbReference type="Gene3D" id="1.10.530.10">
    <property type="match status" value="1"/>
</dbReference>
<feature type="chain" id="PRO_5041469823" evidence="4">
    <location>
        <begin position="30"/>
        <end position="573"/>
    </location>
</feature>
<feature type="signal peptide" evidence="4">
    <location>
        <begin position="1"/>
        <end position="29"/>
    </location>
</feature>
<dbReference type="Pfam" id="PF04122">
    <property type="entry name" value="CW_binding_2"/>
    <property type="match status" value="3"/>
</dbReference>
<keyword evidence="7" id="KW-1185">Reference proteome</keyword>
<evidence type="ECO:0000313" key="7">
    <source>
        <dbReference type="Proteomes" id="UP001171751"/>
    </source>
</evidence>
<dbReference type="Proteomes" id="UP001171751">
    <property type="component" value="Unassembled WGS sequence"/>
</dbReference>
<proteinExistence type="inferred from homology"/>
<feature type="region of interest" description="Disordered" evidence="3">
    <location>
        <begin position="35"/>
        <end position="54"/>
    </location>
</feature>
<dbReference type="Gene3D" id="3.40.50.12090">
    <property type="match status" value="2"/>
</dbReference>
<dbReference type="Gene3D" id="4.10.80.30">
    <property type="entry name" value="DNA polymerase, domain 6"/>
    <property type="match status" value="1"/>
</dbReference>
<dbReference type="AlphaFoldDB" id="A0AA43RLZ6"/>
<keyword evidence="4" id="KW-0732">Signal</keyword>
<evidence type="ECO:0000256" key="4">
    <source>
        <dbReference type="SAM" id="SignalP"/>
    </source>
</evidence>
<comment type="similarity">
    <text evidence="1">Belongs to the glycosyl hydrolase 73 family.</text>
</comment>
<evidence type="ECO:0000256" key="3">
    <source>
        <dbReference type="SAM" id="MobiDB-lite"/>
    </source>
</evidence>
<dbReference type="SMART" id="SM00047">
    <property type="entry name" value="LYZ2"/>
    <property type="match status" value="1"/>
</dbReference>
<dbReference type="InterPro" id="IPR002901">
    <property type="entry name" value="MGlyc_endo_b_GlcNAc-like_dom"/>
</dbReference>
<protein>
    <submittedName>
        <fullName evidence="6">Cell wall-binding repeat-containing protein</fullName>
    </submittedName>
</protein>
<dbReference type="PANTHER" id="PTHR33308">
    <property type="entry name" value="PEPTIDOGLYCAN HYDROLASE FLGJ"/>
    <property type="match status" value="1"/>
</dbReference>
<evidence type="ECO:0000256" key="1">
    <source>
        <dbReference type="ARBA" id="ARBA00010266"/>
    </source>
</evidence>
<dbReference type="Pfam" id="PF01832">
    <property type="entry name" value="Glucosaminidase"/>
    <property type="match status" value="1"/>
</dbReference>
<organism evidence="6 7">
    <name type="scientific">Atopococcus tabaci</name>
    <dbReference type="NCBI Taxonomy" id="269774"/>
    <lineage>
        <taxon>Bacteria</taxon>
        <taxon>Bacillati</taxon>
        <taxon>Bacillota</taxon>
        <taxon>Bacilli</taxon>
        <taxon>Lactobacillales</taxon>
        <taxon>Carnobacteriaceae</taxon>
        <taxon>Atopococcus</taxon>
    </lineage>
</organism>
<dbReference type="InterPro" id="IPR051056">
    <property type="entry name" value="Glycosyl_Hydrolase_73"/>
</dbReference>
<dbReference type="InterPro" id="IPR007253">
    <property type="entry name" value="Cell_wall-bd_2"/>
</dbReference>
<evidence type="ECO:0000256" key="2">
    <source>
        <dbReference type="ARBA" id="ARBA00022801"/>
    </source>
</evidence>
<feature type="domain" description="Mannosyl-glycoprotein endo-beta-N-acetylglucosamidase-like" evidence="5">
    <location>
        <begin position="92"/>
        <end position="253"/>
    </location>
</feature>
<reference evidence="6" key="1">
    <citation type="submission" date="2023-07" db="EMBL/GenBank/DDBJ databases">
        <title>Between Cages and Wild: Unraveling the Impact of Captivity on Animal Microbiomes and Antimicrobial Resistance.</title>
        <authorList>
            <person name="Schmartz G.P."/>
            <person name="Rehner J."/>
            <person name="Schuff M.J."/>
            <person name="Becker S.L."/>
            <person name="Kravczyk M."/>
            <person name="Gurevich A."/>
            <person name="Francke R."/>
            <person name="Mueller R."/>
            <person name="Keller V."/>
            <person name="Keller A."/>
        </authorList>
    </citation>
    <scope>NUCLEOTIDE SEQUENCE</scope>
    <source>
        <strain evidence="6">S39M_St_73</strain>
    </source>
</reference>